<gene>
    <name evidence="1" type="ORF">HCN08_12110</name>
</gene>
<evidence type="ECO:0000313" key="2">
    <source>
        <dbReference type="Proteomes" id="UP000734511"/>
    </source>
</evidence>
<proteinExistence type="predicted"/>
<dbReference type="Proteomes" id="UP000734511">
    <property type="component" value="Unassembled WGS sequence"/>
</dbReference>
<dbReference type="SUPFAM" id="SSF47413">
    <property type="entry name" value="lambda repressor-like DNA-binding domains"/>
    <property type="match status" value="1"/>
</dbReference>
<dbReference type="EMBL" id="JAATEJ010000007">
    <property type="protein sequence ID" value="NJP44135.1"/>
    <property type="molecule type" value="Genomic_DNA"/>
</dbReference>
<comment type="caution">
    <text evidence="1">The sequence shown here is derived from an EMBL/GenBank/DDBJ whole genome shotgun (WGS) entry which is preliminary data.</text>
</comment>
<dbReference type="RefSeq" id="WP_167983000.1">
    <property type="nucleotide sequence ID" value="NZ_JAATEJ010000007.1"/>
</dbReference>
<protein>
    <submittedName>
        <fullName evidence="1">Helix-turn-helix domain-containing protein</fullName>
    </submittedName>
</protein>
<sequence>MGRPEQEITPDGSPVRLLAYWLRELRDDKGMSNKSLISRTGYAKTTLSDALGGRILPSRPVTLAIVAACGGDTERWAAFHSQVRRAVDPHTVGPAEITPPPWGNPAAAPGGVHNEQCPPNCASTEPHGWYTDSVRTRLSLDTATPEAVERRVVVATCDGLTRIPLAFSVPRHSADAAPRHGLDVTVRRGGRLTAGEQPYETFFRHQLLLPAPLRTGERHEFVLRLRIPPKQPMAPHFVHVPLTRSQRFSLEVQFDPARLPRAVWALTHVPTAVIYQRTPGNALLRPDRHGCVAADFEGMRVGYGYGLCWRDA</sequence>
<dbReference type="Pfam" id="PF13560">
    <property type="entry name" value="HTH_31"/>
    <property type="match status" value="1"/>
</dbReference>
<organism evidence="1 2">
    <name type="scientific">Actinacidiphila epipremni</name>
    <dbReference type="NCBI Taxonomy" id="2053013"/>
    <lineage>
        <taxon>Bacteria</taxon>
        <taxon>Bacillati</taxon>
        <taxon>Actinomycetota</taxon>
        <taxon>Actinomycetes</taxon>
        <taxon>Kitasatosporales</taxon>
        <taxon>Streptomycetaceae</taxon>
        <taxon>Actinacidiphila</taxon>
    </lineage>
</organism>
<accession>A0ABX0ZJU4</accession>
<name>A0ABX0ZJU4_9ACTN</name>
<reference evidence="1 2" key="1">
    <citation type="submission" date="2020-03" db="EMBL/GenBank/DDBJ databases">
        <title>WGS of actinomycetes isolated from Thailand.</title>
        <authorList>
            <person name="Thawai C."/>
        </authorList>
    </citation>
    <scope>NUCLEOTIDE SEQUENCE [LARGE SCALE GENOMIC DNA]</scope>
    <source>
        <strain evidence="1 2">PRB2-1</strain>
    </source>
</reference>
<dbReference type="InterPro" id="IPR010982">
    <property type="entry name" value="Lambda_DNA-bd_dom_sf"/>
</dbReference>
<keyword evidence="2" id="KW-1185">Reference proteome</keyword>
<dbReference type="InterPro" id="IPR001387">
    <property type="entry name" value="Cro/C1-type_HTH"/>
</dbReference>
<dbReference type="CDD" id="cd00093">
    <property type="entry name" value="HTH_XRE"/>
    <property type="match status" value="1"/>
</dbReference>
<evidence type="ECO:0000313" key="1">
    <source>
        <dbReference type="EMBL" id="NJP44135.1"/>
    </source>
</evidence>